<name>A0AAW6TXL3_9BACT</name>
<evidence type="ECO:0000313" key="2">
    <source>
        <dbReference type="Proteomes" id="UP001431776"/>
    </source>
</evidence>
<accession>A0AAW6TXL3</accession>
<dbReference type="Proteomes" id="UP001431776">
    <property type="component" value="Unassembled WGS sequence"/>
</dbReference>
<protein>
    <submittedName>
        <fullName evidence="1">Uncharacterized protein</fullName>
    </submittedName>
</protein>
<proteinExistence type="predicted"/>
<comment type="caution">
    <text evidence="1">The sequence shown here is derived from an EMBL/GenBank/DDBJ whole genome shotgun (WGS) entry which is preliminary data.</text>
</comment>
<dbReference type="RefSeq" id="WP_349245635.1">
    <property type="nucleotide sequence ID" value="NZ_JASCXX010000017.1"/>
</dbReference>
<gene>
    <name evidence="1" type="ORF">QJ522_14295</name>
</gene>
<dbReference type="EMBL" id="JASCXX010000017">
    <property type="protein sequence ID" value="MDI6450227.1"/>
    <property type="molecule type" value="Genomic_DNA"/>
</dbReference>
<organism evidence="1 2">
    <name type="scientific">Anaerobaca lacustris</name>
    <dbReference type="NCBI Taxonomy" id="3044600"/>
    <lineage>
        <taxon>Bacteria</taxon>
        <taxon>Pseudomonadati</taxon>
        <taxon>Planctomycetota</taxon>
        <taxon>Phycisphaerae</taxon>
        <taxon>Sedimentisphaerales</taxon>
        <taxon>Anaerobacaceae</taxon>
        <taxon>Anaerobaca</taxon>
    </lineage>
</organism>
<keyword evidence="2" id="KW-1185">Reference proteome</keyword>
<reference evidence="1" key="1">
    <citation type="submission" date="2023-05" db="EMBL/GenBank/DDBJ databases">
        <title>Anaerotaeda fermentans gen. nov., sp. nov., a novel anaerobic planctomycete of the new family within the order Sedimentisphaerales isolated from Taman Peninsula, Russia.</title>
        <authorList>
            <person name="Khomyakova M.A."/>
            <person name="Merkel A.Y."/>
            <person name="Slobodkin A.I."/>
        </authorList>
    </citation>
    <scope>NUCLEOTIDE SEQUENCE</scope>
    <source>
        <strain evidence="1">M17dextr</strain>
    </source>
</reference>
<dbReference type="AlphaFoldDB" id="A0AAW6TXL3"/>
<evidence type="ECO:0000313" key="1">
    <source>
        <dbReference type="EMBL" id="MDI6450227.1"/>
    </source>
</evidence>
<sequence length="73" mass="8573">MIFALERLRALRAVQDFDPTVINDPADLPMDWRIDWEERAAILEYDGGLNREEADRQALDEIVDRLRRMEGIS</sequence>